<accession>A0A9D2HZV4</accession>
<dbReference type="Proteomes" id="UP000886856">
    <property type="component" value="Unassembled WGS sequence"/>
</dbReference>
<reference evidence="1" key="2">
    <citation type="submission" date="2021-04" db="EMBL/GenBank/DDBJ databases">
        <authorList>
            <person name="Gilroy R."/>
        </authorList>
    </citation>
    <scope>NUCLEOTIDE SEQUENCE</scope>
    <source>
        <strain evidence="1">CHK171-505</strain>
    </source>
</reference>
<dbReference type="AlphaFoldDB" id="A0A9D2HZV4"/>
<proteinExistence type="predicted"/>
<sequence length="66" mass="7812">MWNKVDKHSIELAESYLKEMQATLEEYKKGHPHNTQIEVQLDTNQTSGYSSVQLELTIYHDWELCE</sequence>
<evidence type="ECO:0000313" key="1">
    <source>
        <dbReference type="EMBL" id="HJA90101.1"/>
    </source>
</evidence>
<organism evidence="1 2">
    <name type="scientific">Candidatus Jeotgalibaca merdavium</name>
    <dbReference type="NCBI Taxonomy" id="2838627"/>
    <lineage>
        <taxon>Bacteria</taxon>
        <taxon>Bacillati</taxon>
        <taxon>Bacillota</taxon>
        <taxon>Bacilli</taxon>
        <taxon>Lactobacillales</taxon>
        <taxon>Carnobacteriaceae</taxon>
        <taxon>Jeotgalibaca</taxon>
    </lineage>
</organism>
<protein>
    <submittedName>
        <fullName evidence="1">Uncharacterized protein</fullName>
    </submittedName>
</protein>
<name>A0A9D2HZV4_9LACT</name>
<dbReference type="EMBL" id="DWYW01000107">
    <property type="protein sequence ID" value="HJA90101.1"/>
    <property type="molecule type" value="Genomic_DNA"/>
</dbReference>
<comment type="caution">
    <text evidence="1">The sequence shown here is derived from an EMBL/GenBank/DDBJ whole genome shotgun (WGS) entry which is preliminary data.</text>
</comment>
<gene>
    <name evidence="1" type="ORF">H9948_04845</name>
</gene>
<evidence type="ECO:0000313" key="2">
    <source>
        <dbReference type="Proteomes" id="UP000886856"/>
    </source>
</evidence>
<reference evidence="1" key="1">
    <citation type="journal article" date="2021" name="PeerJ">
        <title>Extensive microbial diversity within the chicken gut microbiome revealed by metagenomics and culture.</title>
        <authorList>
            <person name="Gilroy R."/>
            <person name="Ravi A."/>
            <person name="Getino M."/>
            <person name="Pursley I."/>
            <person name="Horton D.L."/>
            <person name="Alikhan N.F."/>
            <person name="Baker D."/>
            <person name="Gharbi K."/>
            <person name="Hall N."/>
            <person name="Watson M."/>
            <person name="Adriaenssens E.M."/>
            <person name="Foster-Nyarko E."/>
            <person name="Jarju S."/>
            <person name="Secka A."/>
            <person name="Antonio M."/>
            <person name="Oren A."/>
            <person name="Chaudhuri R.R."/>
            <person name="La Ragione R."/>
            <person name="Hildebrand F."/>
            <person name="Pallen M.J."/>
        </authorList>
    </citation>
    <scope>NUCLEOTIDE SEQUENCE</scope>
    <source>
        <strain evidence="1">CHK171-505</strain>
    </source>
</reference>